<dbReference type="EMBL" id="CAJHJG010005466">
    <property type="protein sequence ID" value="CAD6950480.1"/>
    <property type="molecule type" value="Genomic_DNA"/>
</dbReference>
<feature type="compositionally biased region" description="Basic residues" evidence="1">
    <location>
        <begin position="221"/>
        <end position="232"/>
    </location>
</feature>
<keyword evidence="5" id="KW-1185">Reference proteome</keyword>
<reference evidence="2" key="3">
    <citation type="submission" date="2020-10" db="EMBL/GenBank/DDBJ databases">
        <authorList>
            <person name="Sedaghatjoo S."/>
        </authorList>
    </citation>
    <scope>NUCLEOTIDE SEQUENCE</scope>
    <source>
        <strain evidence="2">AZH3</strain>
    </source>
</reference>
<dbReference type="Proteomes" id="UP000836402">
    <property type="component" value="Unassembled WGS sequence"/>
</dbReference>
<feature type="compositionally biased region" description="Low complexity" evidence="1">
    <location>
        <begin position="40"/>
        <end position="63"/>
    </location>
</feature>
<comment type="caution">
    <text evidence="3">The sequence shown here is derived from an EMBL/GenBank/DDBJ whole genome shotgun (WGS) entry which is preliminary data.</text>
</comment>
<reference evidence="3" key="2">
    <citation type="journal article" date="2019" name="IMA Fungus">
        <title>Genome sequencing and comparison of five Tilletia species to identify candidate genes for the detection of regulated species infecting wheat.</title>
        <authorList>
            <person name="Nguyen H.D.T."/>
            <person name="Sultana T."/>
            <person name="Kesanakurti P."/>
            <person name="Hambleton S."/>
        </authorList>
    </citation>
    <scope>NUCLEOTIDE SEQUENCE</scope>
    <source>
        <strain evidence="3">DAOMC 238032</strain>
    </source>
</reference>
<dbReference type="EMBL" id="LWDD02000968">
    <property type="protein sequence ID" value="KAE8254129.1"/>
    <property type="molecule type" value="Genomic_DNA"/>
</dbReference>
<dbReference type="Proteomes" id="UP000077671">
    <property type="component" value="Unassembled WGS sequence"/>
</dbReference>
<sequence>MHRRRASVVPICSQPFEPTFLIGRDPSSLSSGRKHRESIGSDSIGSGSGNSSSSSSSANLSQSVRGRRAAFPTSDVDMLVDEVIEDGEDEVLDASHFYGDVGASASASGSGSESATSSPSPTSSFSSTSSSGMPSPSAVPELFEAHLQYSRTLFTHTTQMWQADRLAIERSREGQSTRETVARIGQRIGILRSTSATSEGRRRRRSASDAANKPPGSSNKTKTHRRGRSEKS</sequence>
<reference evidence="3" key="1">
    <citation type="submission" date="2016-04" db="EMBL/GenBank/DDBJ databases">
        <authorList>
            <person name="Nguyen H.D."/>
            <person name="Kesanakurti P."/>
            <person name="Cullis J."/>
            <person name="Levesque C.A."/>
            <person name="Hambleton S."/>
        </authorList>
    </citation>
    <scope>NUCLEOTIDE SEQUENCE</scope>
    <source>
        <strain evidence="3">DAOMC 238032</strain>
    </source>
</reference>
<feature type="region of interest" description="Disordered" evidence="1">
    <location>
        <begin position="17"/>
        <end position="76"/>
    </location>
</feature>
<feature type="region of interest" description="Disordered" evidence="1">
    <location>
        <begin position="103"/>
        <end position="138"/>
    </location>
</feature>
<feature type="region of interest" description="Disordered" evidence="1">
    <location>
        <begin position="189"/>
        <end position="232"/>
    </location>
</feature>
<protein>
    <submittedName>
        <fullName evidence="3">Uncharacterized protein</fullName>
    </submittedName>
</protein>
<name>A0A177UWA9_9BASI</name>
<dbReference type="AlphaFoldDB" id="A0A177UWA9"/>
<evidence type="ECO:0000313" key="4">
    <source>
        <dbReference type="Proteomes" id="UP000077671"/>
    </source>
</evidence>
<proteinExistence type="predicted"/>
<accession>A0A177UWA9</accession>
<evidence type="ECO:0000313" key="2">
    <source>
        <dbReference type="EMBL" id="CAD6950480.1"/>
    </source>
</evidence>
<evidence type="ECO:0000313" key="3">
    <source>
        <dbReference type="EMBL" id="KAE8254129.1"/>
    </source>
</evidence>
<feature type="compositionally biased region" description="Low complexity" evidence="1">
    <location>
        <begin position="103"/>
        <end position="136"/>
    </location>
</feature>
<organism evidence="3 4">
    <name type="scientific">Tilletia caries</name>
    <name type="common">wheat bunt fungus</name>
    <dbReference type="NCBI Taxonomy" id="13290"/>
    <lineage>
        <taxon>Eukaryota</taxon>
        <taxon>Fungi</taxon>
        <taxon>Dikarya</taxon>
        <taxon>Basidiomycota</taxon>
        <taxon>Ustilaginomycotina</taxon>
        <taxon>Exobasidiomycetes</taxon>
        <taxon>Tilletiales</taxon>
        <taxon>Tilletiaceae</taxon>
        <taxon>Tilletia</taxon>
    </lineage>
</organism>
<evidence type="ECO:0000313" key="5">
    <source>
        <dbReference type="Proteomes" id="UP000836402"/>
    </source>
</evidence>
<gene>
    <name evidence="3" type="ORF">A4X03_0g5762</name>
    <name evidence="2" type="ORF">JKIAZH3_G7469</name>
</gene>
<evidence type="ECO:0000256" key="1">
    <source>
        <dbReference type="SAM" id="MobiDB-lite"/>
    </source>
</evidence>